<feature type="non-terminal residue" evidence="1">
    <location>
        <position position="121"/>
    </location>
</feature>
<dbReference type="HOGENOM" id="CLU_2114613_0_0_1"/>
<gene>
    <name evidence="1" type="ORF">K443DRAFT_87075</name>
</gene>
<accession>A0A0C9YB64</accession>
<dbReference type="Gene3D" id="1.10.510.10">
    <property type="entry name" value="Transferase(Phosphotransferase) domain 1"/>
    <property type="match status" value="1"/>
</dbReference>
<name>A0A0C9YB64_9AGAR</name>
<dbReference type="Proteomes" id="UP000054477">
    <property type="component" value="Unassembled WGS sequence"/>
</dbReference>
<keyword evidence="2" id="KW-1185">Reference proteome</keyword>
<reference evidence="2" key="2">
    <citation type="submission" date="2015-01" db="EMBL/GenBank/DDBJ databases">
        <title>Evolutionary Origins and Diversification of the Mycorrhizal Mutualists.</title>
        <authorList>
            <consortium name="DOE Joint Genome Institute"/>
            <consortium name="Mycorrhizal Genomics Consortium"/>
            <person name="Kohler A."/>
            <person name="Kuo A."/>
            <person name="Nagy L.G."/>
            <person name="Floudas D."/>
            <person name="Copeland A."/>
            <person name="Barry K.W."/>
            <person name="Cichocki N."/>
            <person name="Veneault-Fourrey C."/>
            <person name="LaButti K."/>
            <person name="Lindquist E.A."/>
            <person name="Lipzen A."/>
            <person name="Lundell T."/>
            <person name="Morin E."/>
            <person name="Murat C."/>
            <person name="Riley R."/>
            <person name="Ohm R."/>
            <person name="Sun H."/>
            <person name="Tunlid A."/>
            <person name="Henrissat B."/>
            <person name="Grigoriev I.V."/>
            <person name="Hibbett D.S."/>
            <person name="Martin F."/>
        </authorList>
    </citation>
    <scope>NUCLEOTIDE SEQUENCE [LARGE SCALE GENOMIC DNA]</scope>
    <source>
        <strain evidence="2">LaAM-08-1</strain>
    </source>
</reference>
<evidence type="ECO:0008006" key="3">
    <source>
        <dbReference type="Google" id="ProtNLM"/>
    </source>
</evidence>
<sequence>FQSASGSHPFDTEPVTTQSSNWLSYAAASDGNQNYSQFSDGNGSHTDSKLKERIVDGEVEFCHIPWHDLPDAKALVKSLLVHNPLQRATVRDALKSRWIDSEIEDLDALYRTRIEVSSEYH</sequence>
<dbReference type="InterPro" id="IPR011009">
    <property type="entry name" value="Kinase-like_dom_sf"/>
</dbReference>
<dbReference type="STRING" id="1095629.A0A0C9YB64"/>
<reference evidence="1 2" key="1">
    <citation type="submission" date="2014-04" db="EMBL/GenBank/DDBJ databases">
        <authorList>
            <consortium name="DOE Joint Genome Institute"/>
            <person name="Kuo A."/>
            <person name="Kohler A."/>
            <person name="Nagy L.G."/>
            <person name="Floudas D."/>
            <person name="Copeland A."/>
            <person name="Barry K.W."/>
            <person name="Cichocki N."/>
            <person name="Veneault-Fourrey C."/>
            <person name="LaButti K."/>
            <person name="Lindquist E.A."/>
            <person name="Lipzen A."/>
            <person name="Lundell T."/>
            <person name="Morin E."/>
            <person name="Murat C."/>
            <person name="Sun H."/>
            <person name="Tunlid A."/>
            <person name="Henrissat B."/>
            <person name="Grigoriev I.V."/>
            <person name="Hibbett D.S."/>
            <person name="Martin F."/>
            <person name="Nordberg H.P."/>
            <person name="Cantor M.N."/>
            <person name="Hua S.X."/>
        </authorList>
    </citation>
    <scope>NUCLEOTIDE SEQUENCE [LARGE SCALE GENOMIC DNA]</scope>
    <source>
        <strain evidence="1 2">LaAM-08-1</strain>
    </source>
</reference>
<dbReference type="OrthoDB" id="40902at2759"/>
<dbReference type="AlphaFoldDB" id="A0A0C9YB64"/>
<proteinExistence type="predicted"/>
<protein>
    <recommendedName>
        <fullName evidence="3">Non-specific serine/threonine protein kinase</fullName>
    </recommendedName>
</protein>
<dbReference type="SUPFAM" id="SSF56112">
    <property type="entry name" value="Protein kinase-like (PK-like)"/>
    <property type="match status" value="1"/>
</dbReference>
<dbReference type="EMBL" id="KN838547">
    <property type="protein sequence ID" value="KIK07472.1"/>
    <property type="molecule type" value="Genomic_DNA"/>
</dbReference>
<evidence type="ECO:0000313" key="2">
    <source>
        <dbReference type="Proteomes" id="UP000054477"/>
    </source>
</evidence>
<evidence type="ECO:0000313" key="1">
    <source>
        <dbReference type="EMBL" id="KIK07472.1"/>
    </source>
</evidence>
<organism evidence="1 2">
    <name type="scientific">Laccaria amethystina LaAM-08-1</name>
    <dbReference type="NCBI Taxonomy" id="1095629"/>
    <lineage>
        <taxon>Eukaryota</taxon>
        <taxon>Fungi</taxon>
        <taxon>Dikarya</taxon>
        <taxon>Basidiomycota</taxon>
        <taxon>Agaricomycotina</taxon>
        <taxon>Agaricomycetes</taxon>
        <taxon>Agaricomycetidae</taxon>
        <taxon>Agaricales</taxon>
        <taxon>Agaricineae</taxon>
        <taxon>Hydnangiaceae</taxon>
        <taxon>Laccaria</taxon>
    </lineage>
</organism>